<feature type="region of interest" description="Disordered" evidence="1">
    <location>
        <begin position="201"/>
        <end position="244"/>
    </location>
</feature>
<comment type="caution">
    <text evidence="2">The sequence shown here is derived from an EMBL/GenBank/DDBJ whole genome shotgun (WGS) entry which is preliminary data.</text>
</comment>
<dbReference type="EMBL" id="JBIQWL010000003">
    <property type="protein sequence ID" value="MFH8251042.1"/>
    <property type="molecule type" value="Genomic_DNA"/>
</dbReference>
<dbReference type="GO" id="GO:0016787">
    <property type="term" value="F:hydrolase activity"/>
    <property type="evidence" value="ECO:0007669"/>
    <property type="project" value="UniProtKB-KW"/>
</dbReference>
<evidence type="ECO:0000313" key="3">
    <source>
        <dbReference type="Proteomes" id="UP001610861"/>
    </source>
</evidence>
<keyword evidence="3" id="KW-1185">Reference proteome</keyword>
<dbReference type="RefSeq" id="WP_397556483.1">
    <property type="nucleotide sequence ID" value="NZ_JBIQWL010000003.1"/>
</dbReference>
<gene>
    <name evidence="2" type="ORF">ACH3VR_11795</name>
</gene>
<dbReference type="SUPFAM" id="SSF53474">
    <property type="entry name" value="alpha/beta-Hydrolases"/>
    <property type="match status" value="1"/>
</dbReference>
<dbReference type="Gene3D" id="3.40.50.1820">
    <property type="entry name" value="alpha/beta hydrolase"/>
    <property type="match status" value="1"/>
</dbReference>
<reference evidence="2 3" key="1">
    <citation type="submission" date="2024-09" db="EMBL/GenBank/DDBJ databases">
        <authorList>
            <person name="Pan X."/>
        </authorList>
    </citation>
    <scope>NUCLEOTIDE SEQUENCE [LARGE SCALE GENOMIC DNA]</scope>
    <source>
        <strain evidence="2 3">B2969</strain>
    </source>
</reference>
<organism evidence="2 3">
    <name type="scientific">Microbacterium alkaliflavum</name>
    <dbReference type="NCBI Taxonomy" id="3248839"/>
    <lineage>
        <taxon>Bacteria</taxon>
        <taxon>Bacillati</taxon>
        <taxon>Actinomycetota</taxon>
        <taxon>Actinomycetes</taxon>
        <taxon>Micrococcales</taxon>
        <taxon>Microbacteriaceae</taxon>
        <taxon>Microbacterium</taxon>
    </lineage>
</organism>
<proteinExistence type="predicted"/>
<protein>
    <submittedName>
        <fullName evidence="2">Alpha/beta fold hydrolase</fullName>
    </submittedName>
</protein>
<accession>A0ABW7Q9B8</accession>
<sequence length="469" mass="50084">MPEPGPLFWFTSFADVKAPFYAIRFDKFGELASPKTVAELVKRLESNDFTDVIVCAHGWNNIWKDALANYKGFIDRLAEIHARTGVRPTRPYRPLVIGVFWPSTSLVLPWEQGPRIAGQGGGDAEVLDEWEVDDQSVVAESVAPGDLAEFYELSEADTLDAAGARRLAELLLSAAGDGEDELPTAATETTVEDVLDTWREYSQPNAAGKVAPGRGGRRVPADEDPDAAAEAGREDAGAPVAAGAPDLDPRAVLRLFTVRTMKDRAGKVGVRGVGDLLRRTMAAAHGAHFHLVGHSYGARVLLNAVARPDGGPLPPVRSLLLLQPAVNHLCFAEELAELGGAPGGYRAALDRVEQPVLTTFTRHDFPLRKVFHHALFRPGDIGEILVAGDDDPPPSIYAALGGYGPRRIPPSPSVTMKEPAGAPAEADFYDLTKAAPQVTAINGTALISGHGDVITTATAWALLNLLLAE</sequence>
<dbReference type="InterPro" id="IPR029058">
    <property type="entry name" value="AB_hydrolase_fold"/>
</dbReference>
<evidence type="ECO:0000313" key="2">
    <source>
        <dbReference type="EMBL" id="MFH8251042.1"/>
    </source>
</evidence>
<keyword evidence="2" id="KW-0378">Hydrolase</keyword>
<dbReference type="Proteomes" id="UP001610861">
    <property type="component" value="Unassembled WGS sequence"/>
</dbReference>
<name>A0ABW7Q9B8_9MICO</name>
<evidence type="ECO:0000256" key="1">
    <source>
        <dbReference type="SAM" id="MobiDB-lite"/>
    </source>
</evidence>